<keyword evidence="4" id="KW-1185">Reference proteome</keyword>
<keyword evidence="1" id="KW-0812">Transmembrane</keyword>
<reference evidence="3" key="1">
    <citation type="submission" date="2020-09" db="EMBL/GenBank/DDBJ databases">
        <authorList>
            <person name="Kikuchi T."/>
        </authorList>
    </citation>
    <scope>NUCLEOTIDE SEQUENCE</scope>
    <source>
        <strain evidence="3">SH1</strain>
    </source>
</reference>
<dbReference type="EMBL" id="CAJFCW020000006">
    <property type="protein sequence ID" value="CAG9128660.1"/>
    <property type="molecule type" value="Genomic_DNA"/>
</dbReference>
<feature type="signal peptide" evidence="2">
    <location>
        <begin position="1"/>
        <end position="20"/>
    </location>
</feature>
<evidence type="ECO:0008006" key="5">
    <source>
        <dbReference type="Google" id="ProtNLM"/>
    </source>
</evidence>
<keyword evidence="1" id="KW-1133">Transmembrane helix</keyword>
<keyword evidence="2" id="KW-0732">Signal</keyword>
<dbReference type="AlphaFoldDB" id="A0A811LX40"/>
<keyword evidence="1" id="KW-0472">Membrane</keyword>
<sequence>MSHFAFLFVLFAILVSQTTAQYGMMGGMYPGMGMGYGGMGGMGMYPGMGMGYGGMRHRHMGYGGMGGMGYGGMGGMGMYPGMMGMGMMG</sequence>
<proteinExistence type="predicted"/>
<organism evidence="3 4">
    <name type="scientific">Bursaphelenchus okinawaensis</name>
    <dbReference type="NCBI Taxonomy" id="465554"/>
    <lineage>
        <taxon>Eukaryota</taxon>
        <taxon>Metazoa</taxon>
        <taxon>Ecdysozoa</taxon>
        <taxon>Nematoda</taxon>
        <taxon>Chromadorea</taxon>
        <taxon>Rhabditida</taxon>
        <taxon>Tylenchina</taxon>
        <taxon>Tylenchomorpha</taxon>
        <taxon>Aphelenchoidea</taxon>
        <taxon>Aphelenchoididae</taxon>
        <taxon>Bursaphelenchus</taxon>
    </lineage>
</organism>
<comment type="caution">
    <text evidence="3">The sequence shown here is derived from an EMBL/GenBank/DDBJ whole genome shotgun (WGS) entry which is preliminary data.</text>
</comment>
<feature type="chain" id="PRO_5035595782" description="Glycine-rich protein" evidence="2">
    <location>
        <begin position="21"/>
        <end position="89"/>
    </location>
</feature>
<evidence type="ECO:0000313" key="3">
    <source>
        <dbReference type="EMBL" id="CAD5231287.1"/>
    </source>
</evidence>
<accession>A0A811LX40</accession>
<gene>
    <name evidence="3" type="ORF">BOKJ2_LOCUS14566</name>
</gene>
<evidence type="ECO:0000256" key="2">
    <source>
        <dbReference type="SAM" id="SignalP"/>
    </source>
</evidence>
<evidence type="ECO:0000313" key="4">
    <source>
        <dbReference type="Proteomes" id="UP000614601"/>
    </source>
</evidence>
<dbReference type="Proteomes" id="UP000783686">
    <property type="component" value="Unassembled WGS sequence"/>
</dbReference>
<protein>
    <recommendedName>
        <fullName evidence="5">Glycine-rich protein</fullName>
    </recommendedName>
</protein>
<dbReference type="Proteomes" id="UP000614601">
    <property type="component" value="Unassembled WGS sequence"/>
</dbReference>
<dbReference type="EMBL" id="CAJFDH010000006">
    <property type="protein sequence ID" value="CAD5231287.1"/>
    <property type="molecule type" value="Genomic_DNA"/>
</dbReference>
<feature type="transmembrane region" description="Helical" evidence="1">
    <location>
        <begin position="36"/>
        <end position="55"/>
    </location>
</feature>
<name>A0A811LX40_9BILA</name>
<evidence type="ECO:0000256" key="1">
    <source>
        <dbReference type="SAM" id="Phobius"/>
    </source>
</evidence>
<feature type="transmembrane region" description="Helical" evidence="1">
    <location>
        <begin position="67"/>
        <end position="88"/>
    </location>
</feature>